<sequence>MTVEPQTRELGWPPWAVEPNMMMMEALVQLRFRIHIPSLFRITVPFSSSHLPGATCWGSTWGVSNVRSNLTGRGQRWYSYSGLSIGRRDCCGWSAMQH</sequence>
<evidence type="ECO:0000313" key="2">
    <source>
        <dbReference type="Proteomes" id="UP001054837"/>
    </source>
</evidence>
<proteinExistence type="predicted"/>
<reference evidence="1 2" key="1">
    <citation type="submission" date="2021-06" db="EMBL/GenBank/DDBJ databases">
        <title>Caerostris darwini draft genome.</title>
        <authorList>
            <person name="Kono N."/>
            <person name="Arakawa K."/>
        </authorList>
    </citation>
    <scope>NUCLEOTIDE SEQUENCE [LARGE SCALE GENOMIC DNA]</scope>
</reference>
<dbReference type="AlphaFoldDB" id="A0AAV4NDT5"/>
<organism evidence="1 2">
    <name type="scientific">Caerostris darwini</name>
    <dbReference type="NCBI Taxonomy" id="1538125"/>
    <lineage>
        <taxon>Eukaryota</taxon>
        <taxon>Metazoa</taxon>
        <taxon>Ecdysozoa</taxon>
        <taxon>Arthropoda</taxon>
        <taxon>Chelicerata</taxon>
        <taxon>Arachnida</taxon>
        <taxon>Araneae</taxon>
        <taxon>Araneomorphae</taxon>
        <taxon>Entelegynae</taxon>
        <taxon>Araneoidea</taxon>
        <taxon>Araneidae</taxon>
        <taxon>Caerostris</taxon>
    </lineage>
</organism>
<dbReference type="Proteomes" id="UP001054837">
    <property type="component" value="Unassembled WGS sequence"/>
</dbReference>
<dbReference type="EMBL" id="BPLQ01001561">
    <property type="protein sequence ID" value="GIX82987.1"/>
    <property type="molecule type" value="Genomic_DNA"/>
</dbReference>
<protein>
    <submittedName>
        <fullName evidence="1">Uncharacterized protein</fullName>
    </submittedName>
</protein>
<evidence type="ECO:0000313" key="1">
    <source>
        <dbReference type="EMBL" id="GIX82987.1"/>
    </source>
</evidence>
<gene>
    <name evidence="1" type="ORF">CDAR_185531</name>
</gene>
<comment type="caution">
    <text evidence="1">The sequence shown here is derived from an EMBL/GenBank/DDBJ whole genome shotgun (WGS) entry which is preliminary data.</text>
</comment>
<accession>A0AAV4NDT5</accession>
<keyword evidence="2" id="KW-1185">Reference proteome</keyword>
<name>A0AAV4NDT5_9ARAC</name>